<dbReference type="InterPro" id="IPR035994">
    <property type="entry name" value="Nucleoside_phosphorylase_sf"/>
</dbReference>
<comment type="catalytic activity">
    <reaction evidence="6">
        <text>uridine + phosphate = alpha-D-ribose 1-phosphate + uracil</text>
        <dbReference type="Rhea" id="RHEA:24388"/>
        <dbReference type="ChEBI" id="CHEBI:16704"/>
        <dbReference type="ChEBI" id="CHEBI:17568"/>
        <dbReference type="ChEBI" id="CHEBI:43474"/>
        <dbReference type="ChEBI" id="CHEBI:57720"/>
        <dbReference type="EC" id="2.4.2.3"/>
    </reaction>
</comment>
<evidence type="ECO:0000313" key="9">
    <source>
        <dbReference type="Proteomes" id="UP000002162"/>
    </source>
</evidence>
<dbReference type="CDD" id="cd09006">
    <property type="entry name" value="PNP_EcPNPI-like"/>
    <property type="match status" value="1"/>
</dbReference>
<proteinExistence type="inferred from homology"/>
<dbReference type="RefSeq" id="WP_006688887.1">
    <property type="nucleotide sequence ID" value="NC_010503.1"/>
</dbReference>
<dbReference type="GO" id="GO:0004731">
    <property type="term" value="F:purine-nucleoside phosphorylase activity"/>
    <property type="evidence" value="ECO:0007669"/>
    <property type="project" value="InterPro"/>
</dbReference>
<dbReference type="GO" id="GO:0005829">
    <property type="term" value="C:cytosol"/>
    <property type="evidence" value="ECO:0007669"/>
    <property type="project" value="TreeGrafter"/>
</dbReference>
<protein>
    <recommendedName>
        <fullName evidence="3">Uridine phosphorylase</fullName>
        <ecNumber evidence="2">2.4.2.3</ecNumber>
    </recommendedName>
</protein>
<evidence type="ECO:0000256" key="1">
    <source>
        <dbReference type="ARBA" id="ARBA00010456"/>
    </source>
</evidence>
<organism evidence="8 9">
    <name type="scientific">Ureaplasma parvum serovar 3 (strain ATCC 27815 / 27 / NCTC 11736)</name>
    <dbReference type="NCBI Taxonomy" id="505682"/>
    <lineage>
        <taxon>Bacteria</taxon>
        <taxon>Bacillati</taxon>
        <taxon>Mycoplasmatota</taxon>
        <taxon>Mycoplasmoidales</taxon>
        <taxon>Mycoplasmoidaceae</taxon>
        <taxon>Ureaplasma</taxon>
    </lineage>
</organism>
<sequence>MTAHNQAKLGEIAKVVLMPGDPMRAKWIAETFLENAILVNEVRGMLCYTGTYKGKKISIMGHGMGIPSIGIYSYELYKFYEVETIIRVGSTGSYKKDLNVNDVVLVEKSYSDSTFASLIGAQVGDDKVLLPSREVNNLIKNTAKELNLELSLATCHASDVFYNNDFQTLDEIIHRTKSDCVDMESFGLFANAQILNKNAATLLTVSDSLITGDALSPAERANTFKKMVTLALESAIKLL</sequence>
<keyword evidence="5 8" id="KW-0808">Transferase</keyword>
<evidence type="ECO:0000259" key="7">
    <source>
        <dbReference type="Pfam" id="PF01048"/>
    </source>
</evidence>
<comment type="similarity">
    <text evidence="1">Belongs to the PNP/UDP phosphorylase family.</text>
</comment>
<evidence type="ECO:0000256" key="4">
    <source>
        <dbReference type="ARBA" id="ARBA00022676"/>
    </source>
</evidence>
<dbReference type="EMBL" id="CP000942">
    <property type="protein sequence ID" value="ACA32902.1"/>
    <property type="molecule type" value="Genomic_DNA"/>
</dbReference>
<evidence type="ECO:0000256" key="6">
    <source>
        <dbReference type="ARBA" id="ARBA00048447"/>
    </source>
</evidence>
<evidence type="ECO:0000313" key="8">
    <source>
        <dbReference type="EMBL" id="ACA32902.1"/>
    </source>
</evidence>
<evidence type="ECO:0000256" key="3">
    <source>
        <dbReference type="ARBA" id="ARBA00021980"/>
    </source>
</evidence>
<feature type="domain" description="Nucleoside phosphorylase" evidence="7">
    <location>
        <begin position="14"/>
        <end position="237"/>
    </location>
</feature>
<dbReference type="PROSITE" id="PS01232">
    <property type="entry name" value="PNP_UDP_1"/>
    <property type="match status" value="1"/>
</dbReference>
<dbReference type="GO" id="GO:0004850">
    <property type="term" value="F:uridine phosphorylase activity"/>
    <property type="evidence" value="ECO:0007669"/>
    <property type="project" value="UniProtKB-EC"/>
</dbReference>
<dbReference type="GeneID" id="29672480"/>
<dbReference type="Pfam" id="PF01048">
    <property type="entry name" value="PNP_UDP_1"/>
    <property type="match status" value="1"/>
</dbReference>
<dbReference type="NCBIfam" id="NF004489">
    <property type="entry name" value="PRK05819.1"/>
    <property type="match status" value="1"/>
</dbReference>
<dbReference type="InterPro" id="IPR018016">
    <property type="entry name" value="Nucleoside_phosphorylase_CS"/>
</dbReference>
<gene>
    <name evidence="8" type="primary">deoD</name>
    <name evidence="8" type="ordered locus">UPA3_0291</name>
</gene>
<dbReference type="PANTHER" id="PTHR43691">
    <property type="entry name" value="URIDINE PHOSPHORYLASE"/>
    <property type="match status" value="1"/>
</dbReference>
<dbReference type="InterPro" id="IPR004402">
    <property type="entry name" value="DeoD-type"/>
</dbReference>
<dbReference type="AlphaFoldDB" id="A0A2C9DYC6"/>
<dbReference type="SUPFAM" id="SSF53167">
    <property type="entry name" value="Purine and uridine phosphorylases"/>
    <property type="match status" value="1"/>
</dbReference>
<dbReference type="PANTHER" id="PTHR43691:SF11">
    <property type="entry name" value="FI09636P-RELATED"/>
    <property type="match status" value="1"/>
</dbReference>
<dbReference type="NCBIfam" id="TIGR00107">
    <property type="entry name" value="deoD"/>
    <property type="match status" value="1"/>
</dbReference>
<accession>A0A2C9DYC6</accession>
<dbReference type="GO" id="GO:0006152">
    <property type="term" value="P:purine nucleoside catabolic process"/>
    <property type="evidence" value="ECO:0007669"/>
    <property type="project" value="TreeGrafter"/>
</dbReference>
<evidence type="ECO:0000256" key="2">
    <source>
        <dbReference type="ARBA" id="ARBA00011888"/>
    </source>
</evidence>
<dbReference type="Proteomes" id="UP000002162">
    <property type="component" value="Chromosome"/>
</dbReference>
<dbReference type="Gene3D" id="3.40.50.1580">
    <property type="entry name" value="Nucleoside phosphorylase domain"/>
    <property type="match status" value="1"/>
</dbReference>
<dbReference type="EC" id="2.4.2.3" evidence="2"/>
<dbReference type="HOGENOM" id="CLU_068457_2_0_14"/>
<keyword evidence="4 8" id="KW-0328">Glycosyltransferase</keyword>
<dbReference type="InterPro" id="IPR000845">
    <property type="entry name" value="Nucleoside_phosphorylase_d"/>
</dbReference>
<reference evidence="8 9" key="1">
    <citation type="submission" date="2008-02" db="EMBL/GenBank/DDBJ databases">
        <title>Genome sequence of Ureaplasma parvum serovar 3.</title>
        <authorList>
            <person name="Methe B.A."/>
            <person name="Glass J."/>
            <person name="Waites K."/>
            <person name="Shrivastava S."/>
        </authorList>
    </citation>
    <scope>NUCLEOTIDE SEQUENCE [LARGE SCALE GENOMIC DNA]</scope>
    <source>
        <strain evidence="9">ATCC 27815 / 27 / NCTC 11736</strain>
    </source>
</reference>
<dbReference type="KEGG" id="upa:UPA3_0291"/>
<evidence type="ECO:0000256" key="5">
    <source>
        <dbReference type="ARBA" id="ARBA00022679"/>
    </source>
</evidence>
<name>A0A2C9DYC6_UREP2</name>